<evidence type="ECO:0000313" key="8">
    <source>
        <dbReference type="Proteomes" id="UP000695022"/>
    </source>
</evidence>
<dbReference type="InterPro" id="IPR000008">
    <property type="entry name" value="C2_dom"/>
</dbReference>
<dbReference type="Pfam" id="PF00648">
    <property type="entry name" value="Peptidase_C2"/>
    <property type="match status" value="1"/>
</dbReference>
<dbReference type="RefSeq" id="XP_014664552.1">
    <property type="nucleotide sequence ID" value="XM_014809066.1"/>
</dbReference>
<dbReference type="SMART" id="SM00239">
    <property type="entry name" value="C2"/>
    <property type="match status" value="1"/>
</dbReference>
<feature type="domain" description="Calpain catalytic" evidence="7">
    <location>
        <begin position="30"/>
        <end position="348"/>
    </location>
</feature>
<dbReference type="SUPFAM" id="SSF49758">
    <property type="entry name" value="Calpain large subunit, middle domain (domain III)"/>
    <property type="match status" value="1"/>
</dbReference>
<comment type="similarity">
    <text evidence="1">Belongs to the peptidase C2 family.</text>
</comment>
<dbReference type="PROSITE" id="PS50203">
    <property type="entry name" value="CALPAIN_CAT"/>
    <property type="match status" value="1"/>
</dbReference>
<feature type="active site" evidence="5">
    <location>
        <position position="289"/>
    </location>
</feature>
<dbReference type="SMART" id="SM00720">
    <property type="entry name" value="calpain_III"/>
    <property type="match status" value="1"/>
</dbReference>
<accession>A0ABM1DX81</accession>
<name>A0ABM1DX81_PRICU</name>
<organism evidence="8 9">
    <name type="scientific">Priapulus caudatus</name>
    <name type="common">Priapulid worm</name>
    <dbReference type="NCBI Taxonomy" id="37621"/>
    <lineage>
        <taxon>Eukaryota</taxon>
        <taxon>Metazoa</taxon>
        <taxon>Ecdysozoa</taxon>
        <taxon>Scalidophora</taxon>
        <taxon>Priapulida</taxon>
        <taxon>Priapulimorpha</taxon>
        <taxon>Priapulimorphida</taxon>
        <taxon>Priapulidae</taxon>
        <taxon>Priapulus</taxon>
    </lineage>
</organism>
<feature type="domain" description="C2" evidence="6">
    <location>
        <begin position="497"/>
        <end position="615"/>
    </location>
</feature>
<dbReference type="CDD" id="cd00214">
    <property type="entry name" value="Calpain_III"/>
    <property type="match status" value="1"/>
</dbReference>
<dbReference type="Gene3D" id="2.60.40.150">
    <property type="entry name" value="C2 domain"/>
    <property type="match status" value="1"/>
</dbReference>
<dbReference type="PROSITE" id="PS50004">
    <property type="entry name" value="C2"/>
    <property type="match status" value="1"/>
</dbReference>
<dbReference type="InterPro" id="IPR038765">
    <property type="entry name" value="Papain-like_cys_pep_sf"/>
</dbReference>
<dbReference type="InterPro" id="IPR035892">
    <property type="entry name" value="C2_domain_sf"/>
</dbReference>
<keyword evidence="4 5" id="KW-0788">Thiol protease</keyword>
<dbReference type="SUPFAM" id="SSF49562">
    <property type="entry name" value="C2 domain (Calcium/lipid-binding domain, CaLB)"/>
    <property type="match status" value="1"/>
</dbReference>
<dbReference type="InterPro" id="IPR001300">
    <property type="entry name" value="Peptidase_C2_calpain_cat"/>
</dbReference>
<keyword evidence="8" id="KW-1185">Reference proteome</keyword>
<dbReference type="CDD" id="cd04046">
    <property type="entry name" value="C2_Calpain"/>
    <property type="match status" value="1"/>
</dbReference>
<evidence type="ECO:0000256" key="5">
    <source>
        <dbReference type="PROSITE-ProRule" id="PRU00239"/>
    </source>
</evidence>
<dbReference type="Proteomes" id="UP000695022">
    <property type="component" value="Unplaced"/>
</dbReference>
<dbReference type="PANTHER" id="PTHR10183:SF379">
    <property type="entry name" value="CALPAIN-5"/>
    <property type="match status" value="1"/>
</dbReference>
<dbReference type="InterPro" id="IPR033883">
    <property type="entry name" value="C2_III"/>
</dbReference>
<dbReference type="SUPFAM" id="SSF54001">
    <property type="entry name" value="Cysteine proteinases"/>
    <property type="match status" value="1"/>
</dbReference>
<dbReference type="PROSITE" id="PS00139">
    <property type="entry name" value="THIOL_PROTEASE_CYS"/>
    <property type="match status" value="1"/>
</dbReference>
<dbReference type="InterPro" id="IPR000169">
    <property type="entry name" value="Pept_cys_AS"/>
</dbReference>
<proteinExistence type="inferred from homology"/>
<dbReference type="InterPro" id="IPR022684">
    <property type="entry name" value="Calpain_cysteine_protease"/>
</dbReference>
<dbReference type="GeneID" id="106806910"/>
<evidence type="ECO:0000256" key="4">
    <source>
        <dbReference type="ARBA" id="ARBA00022807"/>
    </source>
</evidence>
<dbReference type="InterPro" id="IPR022683">
    <property type="entry name" value="Calpain_III"/>
</dbReference>
<protein>
    <submittedName>
        <fullName evidence="9">Calpain-5-like isoform X1</fullName>
    </submittedName>
</protein>
<dbReference type="CDD" id="cd00044">
    <property type="entry name" value="CysPc"/>
    <property type="match status" value="1"/>
</dbReference>
<feature type="active site" evidence="5">
    <location>
        <position position="255"/>
    </location>
</feature>
<evidence type="ECO:0000313" key="9">
    <source>
        <dbReference type="RefSeq" id="XP_014664552.1"/>
    </source>
</evidence>
<dbReference type="PRINTS" id="PR00704">
    <property type="entry name" value="CALPAIN"/>
</dbReference>
<evidence type="ECO:0000256" key="1">
    <source>
        <dbReference type="ARBA" id="ARBA00007623"/>
    </source>
</evidence>
<dbReference type="PANTHER" id="PTHR10183">
    <property type="entry name" value="CALPAIN"/>
    <property type="match status" value="1"/>
</dbReference>
<dbReference type="InterPro" id="IPR033884">
    <property type="entry name" value="C2_Calpain"/>
</dbReference>
<dbReference type="SMART" id="SM00230">
    <property type="entry name" value="CysPc"/>
    <property type="match status" value="1"/>
</dbReference>
<evidence type="ECO:0000259" key="6">
    <source>
        <dbReference type="PROSITE" id="PS50004"/>
    </source>
</evidence>
<keyword evidence="2 5" id="KW-0645">Protease</keyword>
<evidence type="ECO:0000259" key="7">
    <source>
        <dbReference type="PROSITE" id="PS50203"/>
    </source>
</evidence>
<gene>
    <name evidence="9" type="primary">LOC106806910</name>
</gene>
<dbReference type="Gene3D" id="3.90.70.10">
    <property type="entry name" value="Cysteine proteinases"/>
    <property type="match status" value="1"/>
</dbReference>
<dbReference type="Pfam" id="PF01067">
    <property type="entry name" value="Calpain_III"/>
    <property type="match status" value="1"/>
</dbReference>
<evidence type="ECO:0000256" key="2">
    <source>
        <dbReference type="ARBA" id="ARBA00022670"/>
    </source>
</evidence>
<keyword evidence="3 5" id="KW-0378">Hydrolase</keyword>
<dbReference type="InterPro" id="IPR022682">
    <property type="entry name" value="Calpain_domain_III"/>
</dbReference>
<feature type="active site" evidence="5">
    <location>
        <position position="84"/>
    </location>
</feature>
<dbReference type="Gene3D" id="2.60.120.380">
    <property type="match status" value="1"/>
</dbReference>
<sequence length="639" mass="72442">MVLGLWNSAKPFKDQKYDELKKQAIDSGKLFEDPIFPADDSSLAYSQRYGAVQWKRPKDLCDNPHMFVEGASAGDVTQGSLGNCWFVAASSSLAQEKALWKEVIPDHNDQDWDENKPENYAGIFHFRFWRFGDWIDVVIDDRLPTINGQLVFIHSQSRNEFWSALLEKAYAKLSGCYEALDGGNLSEALEDFTGGVAETISLQEDGFAGDDQKQYRLFKTMEKEAERLSLMACAIAVSGGQEIESRTNSGLVRGHAYGITAVKKIYLGDSGFLYRFTGKEKLYMVRMRNPWGEKEWNGAFSDNDPEWNNMSEAQRQKLGMAKEDDGEFWMTMEDFCKNFTDVSICRLINTQYLSLHKKWFEAMRFGSWTGNLMGGCINNRSTFLQNPQFKFEIGDDEDEILLSLTQKDVRDTRAVGGQNLPIGFFIMKVELNRKYRLHTIHEKAGDSVYARSRCVFLRITLKKGTYVLVPSTFEANQTGDFMLRVFTSSTSNCKELTLDHPQPSCWTCINAPSCLTLVTCMSATGLEKQDSEGGADPYCIINCEGKKVTTPTVQDSTNPEWYNGSAIFYRKKLLEPIVIEVWNKNAIMDQFMGKVTLDAPVDNQTRVLEMQLQPKKDGDPVKQGKLTVKIQTHQDLDSV</sequence>
<evidence type="ECO:0000256" key="3">
    <source>
        <dbReference type="ARBA" id="ARBA00022801"/>
    </source>
</evidence>
<dbReference type="Pfam" id="PF00168">
    <property type="entry name" value="C2"/>
    <property type="match status" value="1"/>
</dbReference>
<reference evidence="9" key="1">
    <citation type="submission" date="2025-08" db="UniProtKB">
        <authorList>
            <consortium name="RefSeq"/>
        </authorList>
    </citation>
    <scope>IDENTIFICATION</scope>
</reference>
<dbReference type="InterPro" id="IPR036213">
    <property type="entry name" value="Calpain_III_sf"/>
</dbReference>